<comment type="caution">
    <text evidence="2">The sequence shown here is derived from an EMBL/GenBank/DDBJ whole genome shotgun (WGS) entry which is preliminary data.</text>
</comment>
<name>A0ABD0JMZ6_9CAEN</name>
<protein>
    <submittedName>
        <fullName evidence="2">Uncharacterized protein</fullName>
    </submittedName>
</protein>
<organism evidence="2 3">
    <name type="scientific">Batillaria attramentaria</name>
    <dbReference type="NCBI Taxonomy" id="370345"/>
    <lineage>
        <taxon>Eukaryota</taxon>
        <taxon>Metazoa</taxon>
        <taxon>Spiralia</taxon>
        <taxon>Lophotrochozoa</taxon>
        <taxon>Mollusca</taxon>
        <taxon>Gastropoda</taxon>
        <taxon>Caenogastropoda</taxon>
        <taxon>Sorbeoconcha</taxon>
        <taxon>Cerithioidea</taxon>
        <taxon>Batillariidae</taxon>
        <taxon>Batillaria</taxon>
    </lineage>
</organism>
<feature type="region of interest" description="Disordered" evidence="1">
    <location>
        <begin position="1"/>
        <end position="50"/>
    </location>
</feature>
<reference evidence="2 3" key="1">
    <citation type="journal article" date="2023" name="Sci. Data">
        <title>Genome assembly of the Korean intertidal mud-creeper Batillaria attramentaria.</title>
        <authorList>
            <person name="Patra A.K."/>
            <person name="Ho P.T."/>
            <person name="Jun S."/>
            <person name="Lee S.J."/>
            <person name="Kim Y."/>
            <person name="Won Y.J."/>
        </authorList>
    </citation>
    <scope>NUCLEOTIDE SEQUENCE [LARGE SCALE GENOMIC DNA]</scope>
    <source>
        <strain evidence="2">Wonlab-2016</strain>
    </source>
</reference>
<feature type="compositionally biased region" description="Basic residues" evidence="1">
    <location>
        <begin position="34"/>
        <end position="50"/>
    </location>
</feature>
<proteinExistence type="predicted"/>
<keyword evidence="3" id="KW-1185">Reference proteome</keyword>
<gene>
    <name evidence="2" type="ORF">BaRGS_00032330</name>
</gene>
<dbReference type="AlphaFoldDB" id="A0ABD0JMZ6"/>
<sequence>MGRRQTEKNPANTDEELLKGRSPGLLNSREKPRGFRKREKERKSKQTVYR</sequence>
<dbReference type="EMBL" id="JACVVK020000376">
    <property type="protein sequence ID" value="KAK7476405.1"/>
    <property type="molecule type" value="Genomic_DNA"/>
</dbReference>
<accession>A0ABD0JMZ6</accession>
<feature type="non-terminal residue" evidence="2">
    <location>
        <position position="50"/>
    </location>
</feature>
<evidence type="ECO:0000256" key="1">
    <source>
        <dbReference type="SAM" id="MobiDB-lite"/>
    </source>
</evidence>
<evidence type="ECO:0000313" key="3">
    <source>
        <dbReference type="Proteomes" id="UP001519460"/>
    </source>
</evidence>
<dbReference type="Proteomes" id="UP001519460">
    <property type="component" value="Unassembled WGS sequence"/>
</dbReference>
<evidence type="ECO:0000313" key="2">
    <source>
        <dbReference type="EMBL" id="KAK7476405.1"/>
    </source>
</evidence>